<dbReference type="AlphaFoldDB" id="A0A933LQM6"/>
<dbReference type="GO" id="GO:0032993">
    <property type="term" value="C:protein-DNA complex"/>
    <property type="evidence" value="ECO:0007669"/>
    <property type="project" value="TreeGrafter"/>
</dbReference>
<name>A0A933LQM6_UNCTE</name>
<dbReference type="EMBL" id="JACQWF010000355">
    <property type="protein sequence ID" value="MBI4596310.1"/>
    <property type="molecule type" value="Genomic_DNA"/>
</dbReference>
<accession>A0A933LQM6</accession>
<dbReference type="GO" id="GO:0006355">
    <property type="term" value="P:regulation of DNA-templated transcription"/>
    <property type="evidence" value="ECO:0007669"/>
    <property type="project" value="TreeGrafter"/>
</dbReference>
<sequence length="104" mass="11263">MRILLIEDDPSIVDTISLVFELSWPEVKLAHSATGTAGIAEVGKDPPDLVVLDLGLPDMDGIAALERIRQFSYVPVVILTARTQNDSIIKGLEAGADDYITKPF</sequence>
<dbReference type="InterPro" id="IPR001789">
    <property type="entry name" value="Sig_transdc_resp-reg_receiver"/>
</dbReference>
<evidence type="ECO:0000256" key="2">
    <source>
        <dbReference type="PROSITE-ProRule" id="PRU00169"/>
    </source>
</evidence>
<reference evidence="4" key="1">
    <citation type="submission" date="2020-07" db="EMBL/GenBank/DDBJ databases">
        <title>Huge and variable diversity of episymbiotic CPR bacteria and DPANN archaea in groundwater ecosystems.</title>
        <authorList>
            <person name="He C.Y."/>
            <person name="Keren R."/>
            <person name="Whittaker M."/>
            <person name="Farag I.F."/>
            <person name="Doudna J."/>
            <person name="Cate J.H.D."/>
            <person name="Banfield J.F."/>
        </authorList>
    </citation>
    <scope>NUCLEOTIDE SEQUENCE</scope>
    <source>
        <strain evidence="4">NC_groundwater_1482_Ag_S-0.65um_47_24</strain>
    </source>
</reference>
<proteinExistence type="predicted"/>
<dbReference type="Proteomes" id="UP000772181">
    <property type="component" value="Unassembled WGS sequence"/>
</dbReference>
<dbReference type="InterPro" id="IPR011006">
    <property type="entry name" value="CheY-like_superfamily"/>
</dbReference>
<dbReference type="GO" id="GO:0000156">
    <property type="term" value="F:phosphorelay response regulator activity"/>
    <property type="evidence" value="ECO:0007669"/>
    <property type="project" value="TreeGrafter"/>
</dbReference>
<dbReference type="Gene3D" id="3.40.50.2300">
    <property type="match status" value="1"/>
</dbReference>
<feature type="domain" description="Response regulatory" evidence="3">
    <location>
        <begin position="2"/>
        <end position="104"/>
    </location>
</feature>
<dbReference type="SUPFAM" id="SSF52172">
    <property type="entry name" value="CheY-like"/>
    <property type="match status" value="1"/>
</dbReference>
<evidence type="ECO:0000313" key="5">
    <source>
        <dbReference type="Proteomes" id="UP000772181"/>
    </source>
</evidence>
<protein>
    <submittedName>
        <fullName evidence="4">Response regulator</fullName>
    </submittedName>
</protein>
<dbReference type="PROSITE" id="PS50110">
    <property type="entry name" value="RESPONSE_REGULATORY"/>
    <property type="match status" value="1"/>
</dbReference>
<feature type="non-terminal residue" evidence="4">
    <location>
        <position position="104"/>
    </location>
</feature>
<comment type="caution">
    <text evidence="4">The sequence shown here is derived from an EMBL/GenBank/DDBJ whole genome shotgun (WGS) entry which is preliminary data.</text>
</comment>
<keyword evidence="1" id="KW-0238">DNA-binding</keyword>
<dbReference type="PANTHER" id="PTHR48111:SF50">
    <property type="entry name" value="KDP OPERON TRANSCRIPTIONAL REGULATORY PROTEIN KDPE"/>
    <property type="match status" value="1"/>
</dbReference>
<dbReference type="InterPro" id="IPR039420">
    <property type="entry name" value="WalR-like"/>
</dbReference>
<dbReference type="SMART" id="SM00448">
    <property type="entry name" value="REC"/>
    <property type="match status" value="1"/>
</dbReference>
<dbReference type="GO" id="GO:0000976">
    <property type="term" value="F:transcription cis-regulatory region binding"/>
    <property type="evidence" value="ECO:0007669"/>
    <property type="project" value="TreeGrafter"/>
</dbReference>
<feature type="modified residue" description="4-aspartylphosphate" evidence="2">
    <location>
        <position position="53"/>
    </location>
</feature>
<organism evidence="4 5">
    <name type="scientific">Tectimicrobiota bacterium</name>
    <dbReference type="NCBI Taxonomy" id="2528274"/>
    <lineage>
        <taxon>Bacteria</taxon>
        <taxon>Pseudomonadati</taxon>
        <taxon>Nitrospinota/Tectimicrobiota group</taxon>
        <taxon>Candidatus Tectimicrobiota</taxon>
    </lineage>
</organism>
<dbReference type="GO" id="GO:0005829">
    <property type="term" value="C:cytosol"/>
    <property type="evidence" value="ECO:0007669"/>
    <property type="project" value="TreeGrafter"/>
</dbReference>
<dbReference type="PANTHER" id="PTHR48111">
    <property type="entry name" value="REGULATOR OF RPOS"/>
    <property type="match status" value="1"/>
</dbReference>
<evidence type="ECO:0000259" key="3">
    <source>
        <dbReference type="PROSITE" id="PS50110"/>
    </source>
</evidence>
<gene>
    <name evidence="4" type="ORF">HY730_08050</name>
</gene>
<evidence type="ECO:0000313" key="4">
    <source>
        <dbReference type="EMBL" id="MBI4596310.1"/>
    </source>
</evidence>
<keyword evidence="2" id="KW-0597">Phosphoprotein</keyword>
<dbReference type="Pfam" id="PF00072">
    <property type="entry name" value="Response_reg"/>
    <property type="match status" value="1"/>
</dbReference>
<evidence type="ECO:0000256" key="1">
    <source>
        <dbReference type="ARBA" id="ARBA00023125"/>
    </source>
</evidence>